<keyword evidence="3 6" id="KW-0812">Transmembrane</keyword>
<feature type="transmembrane region" description="Helical" evidence="6">
    <location>
        <begin position="351"/>
        <end position="371"/>
    </location>
</feature>
<organism evidence="7 8">
    <name type="scientific">Effusibacillus dendaii</name>
    <dbReference type="NCBI Taxonomy" id="2743772"/>
    <lineage>
        <taxon>Bacteria</taxon>
        <taxon>Bacillati</taxon>
        <taxon>Bacillota</taxon>
        <taxon>Bacilli</taxon>
        <taxon>Bacillales</taxon>
        <taxon>Alicyclobacillaceae</taxon>
        <taxon>Effusibacillus</taxon>
    </lineage>
</organism>
<dbReference type="PANTHER" id="PTHR35791">
    <property type="entry name" value="UPF0754 MEMBRANE PROTEIN YHEB"/>
    <property type="match status" value="1"/>
</dbReference>
<dbReference type="KEGG" id="eff:skT53_29960"/>
<evidence type="ECO:0000313" key="8">
    <source>
        <dbReference type="Proteomes" id="UP000593802"/>
    </source>
</evidence>
<feature type="transmembrane region" description="Helical" evidence="6">
    <location>
        <begin position="6"/>
        <end position="27"/>
    </location>
</feature>
<name>A0A7I8DJI4_9BACL</name>
<sequence length="374" mass="42535">MVMAAITIIVGAVIGFVTNLLAIVMLFRPWREWRILGVKVPFTPGLIPKRQAEIAKKLGEVVETHLLTEEAVQTVLSRPEWVAEIRSQVMQLLERVLSEERTLGNVLRKISGWTSEQVAFQVERLLSQAFQSVILGLESKQLRDVLSPGLQQGIADRIGVLALEIQKKTAAWLDSTDIKDFISQTIQQMLLNGGMLGKMAVMFVNEEKLTEEMIPHLKKWADSLETLIFIESILYREWDELLHQNAVELLQKFTGRNELDVPAQTEAVWDRLTERMLAADLLILFEKHKDILENIVNTLLVRVQQSSVSWLTYVMRSLQINQIVERQIASFPLPKLEFLVVSIVKKELQMITWLGALLGGLIALVQVLSVMRIE</sequence>
<comment type="subcellular location">
    <subcellularLocation>
        <location evidence="1">Endomembrane system</location>
    </subcellularLocation>
</comment>
<evidence type="ECO:0000256" key="4">
    <source>
        <dbReference type="ARBA" id="ARBA00022989"/>
    </source>
</evidence>
<evidence type="ECO:0000256" key="2">
    <source>
        <dbReference type="ARBA" id="ARBA00008053"/>
    </source>
</evidence>
<dbReference type="AlphaFoldDB" id="A0A7I8DJI4"/>
<dbReference type="Proteomes" id="UP000593802">
    <property type="component" value="Chromosome"/>
</dbReference>
<reference evidence="7 8" key="1">
    <citation type="submission" date="2020-08" db="EMBL/GenBank/DDBJ databases">
        <title>Complete Genome Sequence of Effusibacillus dendaii Strain skT53, Isolated from Farmland soil.</title>
        <authorList>
            <person name="Konishi T."/>
            <person name="Kawasaki H."/>
        </authorList>
    </citation>
    <scope>NUCLEOTIDE SEQUENCE [LARGE SCALE GENOMIC DNA]</scope>
    <source>
        <strain evidence="8">skT53</strain>
    </source>
</reference>
<keyword evidence="8" id="KW-1185">Reference proteome</keyword>
<dbReference type="GO" id="GO:0012505">
    <property type="term" value="C:endomembrane system"/>
    <property type="evidence" value="ECO:0007669"/>
    <property type="project" value="UniProtKB-SubCell"/>
</dbReference>
<dbReference type="PANTHER" id="PTHR35791:SF1">
    <property type="entry name" value="UPF0754 MEMBRANE PROTEIN YHEB"/>
    <property type="match status" value="1"/>
</dbReference>
<protein>
    <submittedName>
        <fullName evidence="7">UPF0754 membrane protein YheB</fullName>
    </submittedName>
</protein>
<accession>A0A7I8DJI4</accession>
<dbReference type="InterPro" id="IPR007383">
    <property type="entry name" value="DUF445"/>
</dbReference>
<evidence type="ECO:0000256" key="3">
    <source>
        <dbReference type="ARBA" id="ARBA00022692"/>
    </source>
</evidence>
<evidence type="ECO:0000256" key="1">
    <source>
        <dbReference type="ARBA" id="ARBA00004308"/>
    </source>
</evidence>
<evidence type="ECO:0000256" key="6">
    <source>
        <dbReference type="SAM" id="Phobius"/>
    </source>
</evidence>
<dbReference type="EMBL" id="AP023366">
    <property type="protein sequence ID" value="BCJ88011.1"/>
    <property type="molecule type" value="Genomic_DNA"/>
</dbReference>
<keyword evidence="4 6" id="KW-1133">Transmembrane helix</keyword>
<dbReference type="Pfam" id="PF04286">
    <property type="entry name" value="DUF445"/>
    <property type="match status" value="1"/>
</dbReference>
<keyword evidence="5 6" id="KW-0472">Membrane</keyword>
<dbReference type="RefSeq" id="WP_200758609.1">
    <property type="nucleotide sequence ID" value="NZ_AP023366.1"/>
</dbReference>
<gene>
    <name evidence="7" type="primary">yheB</name>
    <name evidence="7" type="ORF">skT53_29960</name>
</gene>
<comment type="similarity">
    <text evidence="2">Belongs to the UPF0754 family.</text>
</comment>
<evidence type="ECO:0000313" key="7">
    <source>
        <dbReference type="EMBL" id="BCJ88011.1"/>
    </source>
</evidence>
<evidence type="ECO:0000256" key="5">
    <source>
        <dbReference type="ARBA" id="ARBA00023136"/>
    </source>
</evidence>
<proteinExistence type="inferred from homology"/>